<evidence type="ECO:0008006" key="8">
    <source>
        <dbReference type="Google" id="ProtNLM"/>
    </source>
</evidence>
<comment type="caution">
    <text evidence="6">The sequence shown here is derived from an EMBL/GenBank/DDBJ whole genome shotgun (WGS) entry which is preliminary data.</text>
</comment>
<keyword evidence="7" id="KW-1185">Reference proteome</keyword>
<keyword evidence="4 5" id="KW-0472">Membrane</keyword>
<gene>
    <name evidence="6" type="ORF">FOZ63_032273</name>
</gene>
<evidence type="ECO:0000256" key="4">
    <source>
        <dbReference type="ARBA" id="ARBA00023136"/>
    </source>
</evidence>
<dbReference type="AlphaFoldDB" id="A0A7J6SYG8"/>
<feature type="transmembrane region" description="Helical" evidence="5">
    <location>
        <begin position="68"/>
        <end position="92"/>
    </location>
</feature>
<name>A0A7J6SYG8_PEROL</name>
<keyword evidence="3 5" id="KW-1133">Transmembrane helix</keyword>
<evidence type="ECO:0000256" key="3">
    <source>
        <dbReference type="ARBA" id="ARBA00022989"/>
    </source>
</evidence>
<comment type="subcellular location">
    <subcellularLocation>
        <location evidence="1">Membrane</location>
        <topology evidence="1">Multi-pass membrane protein</topology>
    </subcellularLocation>
</comment>
<reference evidence="6 7" key="1">
    <citation type="submission" date="2020-04" db="EMBL/GenBank/DDBJ databases">
        <title>Perkinsus olseni comparative genomics.</title>
        <authorList>
            <person name="Bogema D.R."/>
        </authorList>
    </citation>
    <scope>NUCLEOTIDE SEQUENCE [LARGE SCALE GENOMIC DNA]</scope>
    <source>
        <strain evidence="6 7">ATCC PRA-207</strain>
    </source>
</reference>
<keyword evidence="2 5" id="KW-0812">Transmembrane</keyword>
<evidence type="ECO:0000256" key="5">
    <source>
        <dbReference type="SAM" id="Phobius"/>
    </source>
</evidence>
<feature type="transmembrane region" description="Helical" evidence="5">
    <location>
        <begin position="37"/>
        <end position="56"/>
    </location>
</feature>
<evidence type="ECO:0000256" key="2">
    <source>
        <dbReference type="ARBA" id="ARBA00022692"/>
    </source>
</evidence>
<feature type="transmembrane region" description="Helical" evidence="5">
    <location>
        <begin position="205"/>
        <end position="230"/>
    </location>
</feature>
<evidence type="ECO:0000256" key="1">
    <source>
        <dbReference type="ARBA" id="ARBA00004141"/>
    </source>
</evidence>
<dbReference type="InterPro" id="IPR013714">
    <property type="entry name" value="Golgi_TVP15"/>
</dbReference>
<dbReference type="Pfam" id="PF08507">
    <property type="entry name" value="COPI_assoc"/>
    <property type="match status" value="1"/>
</dbReference>
<dbReference type="EMBL" id="JABANO010015258">
    <property type="protein sequence ID" value="KAF4737186.1"/>
    <property type="molecule type" value="Genomic_DNA"/>
</dbReference>
<dbReference type="Proteomes" id="UP000553632">
    <property type="component" value="Unassembled WGS sequence"/>
</dbReference>
<dbReference type="PANTHER" id="PTHR28128:SF1">
    <property type="entry name" value="GOLGI APPARATUS MEMBRANE PROTEIN TVP15"/>
    <property type="match status" value="1"/>
</dbReference>
<feature type="transmembrane region" description="Helical" evidence="5">
    <location>
        <begin position="271"/>
        <end position="291"/>
    </location>
</feature>
<feature type="transmembrane region" description="Helical" evidence="5">
    <location>
        <begin position="236"/>
        <end position="259"/>
    </location>
</feature>
<evidence type="ECO:0000313" key="7">
    <source>
        <dbReference type="Proteomes" id="UP000553632"/>
    </source>
</evidence>
<organism evidence="6 7">
    <name type="scientific">Perkinsus olseni</name>
    <name type="common">Perkinsus atlanticus</name>
    <dbReference type="NCBI Taxonomy" id="32597"/>
    <lineage>
        <taxon>Eukaryota</taxon>
        <taxon>Sar</taxon>
        <taxon>Alveolata</taxon>
        <taxon>Perkinsozoa</taxon>
        <taxon>Perkinsea</taxon>
        <taxon>Perkinsida</taxon>
        <taxon>Perkinsidae</taxon>
        <taxon>Perkinsus</taxon>
    </lineage>
</organism>
<feature type="transmembrane region" description="Helical" evidence="5">
    <location>
        <begin position="7"/>
        <end position="31"/>
    </location>
</feature>
<protein>
    <recommendedName>
        <fullName evidence="8">COPI associated protein</fullName>
    </recommendedName>
</protein>
<accession>A0A7J6SYG8</accession>
<feature type="transmembrane region" description="Helical" evidence="5">
    <location>
        <begin position="303"/>
        <end position="321"/>
    </location>
</feature>
<dbReference type="GO" id="GO:0016020">
    <property type="term" value="C:membrane"/>
    <property type="evidence" value="ECO:0007669"/>
    <property type="project" value="UniProtKB-SubCell"/>
</dbReference>
<dbReference type="PANTHER" id="PTHR28128">
    <property type="entry name" value="GOLGI APPARATUS MEMBRANE PROTEIN TVP15"/>
    <property type="match status" value="1"/>
</dbReference>
<evidence type="ECO:0000313" key="6">
    <source>
        <dbReference type="EMBL" id="KAF4737186.1"/>
    </source>
</evidence>
<sequence>MGNSNPILKIAGIVGAFLIVLIAFFGFFRFFNLVLSPLSYMLSIFYMIFGLTLLAVEVAPSWFLSEAILRWASFLGTLIGRGLVYLYIGLLYVTGGAQNGVTSWTYLIIGIYLLLLAIANFVVGYVDIQTVQCASVASVFAMGFTSIKNVFDLELSSVINSASMAGPQSSTIGAQSFTPGERPQSTGFKARVQNMWGKVTEGDPVYIRILGTLAAIGIIVVSILSCFNFANSVLNPLTYILIVFYLIFGIILCFIEIMPSSGVTNWFVERAAFLGTLTGRGLLYLYLGLLFIGGGSQNGASSWAYIVLGIYLVVIAIIFMISGWRLSSNRAAGSLPNSRV</sequence>
<feature type="transmembrane region" description="Helical" evidence="5">
    <location>
        <begin position="104"/>
        <end position="126"/>
    </location>
</feature>
<proteinExistence type="predicted"/>